<evidence type="ECO:0000256" key="1">
    <source>
        <dbReference type="SAM" id="MobiDB-lite"/>
    </source>
</evidence>
<gene>
    <name evidence="2" type="ORF">SAMN05216555_103177</name>
</gene>
<feature type="region of interest" description="Disordered" evidence="1">
    <location>
        <begin position="1"/>
        <end position="81"/>
    </location>
</feature>
<dbReference type="AlphaFoldDB" id="A0A1G8LUC9"/>
<name>A0A1G8LUC9_9MICC</name>
<protein>
    <submittedName>
        <fullName evidence="2">Uncharacterized protein</fullName>
    </submittedName>
</protein>
<sequence length="213" mass="23313">MFDFPRQRRRGRRGKRGPRLRLRPCFEFAGELRGRRNPAESPENSGDPAAFPRFRRRPRISGGRASGAAAHQGRPRIRGGRASGLQVAPTALVFAAGFSKPSPAGGLQWFDVGHGFESCALRRRLPGPCATSAMPKPLWFPAASQASSVSRSVTFTHVPSILMDMLDRGRRSRMSCRLQVTMVKGWTIGRHEPVPADVVGVTRGCGDFDLPPV</sequence>
<dbReference type="Proteomes" id="UP000182130">
    <property type="component" value="Unassembled WGS sequence"/>
</dbReference>
<dbReference type="EMBL" id="FNEI01000003">
    <property type="protein sequence ID" value="SDI59233.1"/>
    <property type="molecule type" value="Genomic_DNA"/>
</dbReference>
<evidence type="ECO:0000313" key="2">
    <source>
        <dbReference type="EMBL" id="SDI59233.1"/>
    </source>
</evidence>
<dbReference type="STRING" id="1045773.SAMN05216555_103177"/>
<feature type="compositionally biased region" description="Low complexity" evidence="1">
    <location>
        <begin position="60"/>
        <end position="70"/>
    </location>
</feature>
<keyword evidence="3" id="KW-1185">Reference proteome</keyword>
<organism evidence="2 3">
    <name type="scientific">Arthrobacter cupressi</name>
    <dbReference type="NCBI Taxonomy" id="1045773"/>
    <lineage>
        <taxon>Bacteria</taxon>
        <taxon>Bacillati</taxon>
        <taxon>Actinomycetota</taxon>
        <taxon>Actinomycetes</taxon>
        <taxon>Micrococcales</taxon>
        <taxon>Micrococcaceae</taxon>
        <taxon>Arthrobacter</taxon>
    </lineage>
</organism>
<accession>A0A1G8LUC9</accession>
<feature type="compositionally biased region" description="Basic residues" evidence="1">
    <location>
        <begin position="7"/>
        <end position="22"/>
    </location>
</feature>
<proteinExistence type="predicted"/>
<reference evidence="3" key="1">
    <citation type="submission" date="2016-10" db="EMBL/GenBank/DDBJ databases">
        <authorList>
            <person name="Varghese N."/>
            <person name="Submissions S."/>
        </authorList>
    </citation>
    <scope>NUCLEOTIDE SEQUENCE [LARGE SCALE GENOMIC DNA]</scope>
    <source>
        <strain evidence="3">CGMCC 1.10783</strain>
    </source>
</reference>
<evidence type="ECO:0000313" key="3">
    <source>
        <dbReference type="Proteomes" id="UP000182130"/>
    </source>
</evidence>